<feature type="compositionally biased region" description="Low complexity" evidence="1">
    <location>
        <begin position="70"/>
        <end position="137"/>
    </location>
</feature>
<sequence>MLALNTRKLSTTLLLGFAILIAVSTVAEAAHDAPLQQRDHINLKRIVRKRSPQLTGPDGLPVVIGAAPIPDSSSSSTSSESTTAVSSSTTSAAESSTSSSTTTSASGTDSTVSGSSTTSGTESTTSSSTTSSATSTTTPPPPAATTPAPGNAQVETHVTQVKSTKTLVTSVNAEETAPPQLAGAAKTSSNVVTILIAVAASIGGVAILWTIFRKWKLGSSKKFEDRLQPIDWKPSGHDDDGIIPAHRRNSGNSFATSPRRNDQLEHDFTAGPTHVSPVGGYADMSRGPSPQMRENRGYEYGGRY</sequence>
<feature type="region of interest" description="Disordered" evidence="1">
    <location>
        <begin position="51"/>
        <end position="155"/>
    </location>
</feature>
<keyword evidence="5" id="KW-1185">Reference proteome</keyword>
<reference evidence="4 5" key="1">
    <citation type="submission" date="2019-01" db="EMBL/GenBank/DDBJ databases">
        <title>Draft genome sequence of Psathyrella aberdarensis IHI B618.</title>
        <authorList>
            <person name="Buettner E."/>
            <person name="Kellner H."/>
        </authorList>
    </citation>
    <scope>NUCLEOTIDE SEQUENCE [LARGE SCALE GENOMIC DNA]</scope>
    <source>
        <strain evidence="4 5">IHI B618</strain>
    </source>
</reference>
<name>A0A4Q2D5M7_9AGAR</name>
<feature type="chain" id="PRO_5020418651" description="Mid2 domain-containing protein" evidence="3">
    <location>
        <begin position="30"/>
        <end position="304"/>
    </location>
</feature>
<keyword evidence="3" id="KW-0732">Signal</keyword>
<protein>
    <recommendedName>
        <fullName evidence="6">Mid2 domain-containing protein</fullName>
    </recommendedName>
</protein>
<proteinExistence type="predicted"/>
<evidence type="ECO:0008006" key="6">
    <source>
        <dbReference type="Google" id="ProtNLM"/>
    </source>
</evidence>
<evidence type="ECO:0000256" key="1">
    <source>
        <dbReference type="SAM" id="MobiDB-lite"/>
    </source>
</evidence>
<feature type="region of interest" description="Disordered" evidence="1">
    <location>
        <begin position="246"/>
        <end position="304"/>
    </location>
</feature>
<accession>A0A4Q2D5M7</accession>
<comment type="caution">
    <text evidence="4">The sequence shown here is derived from an EMBL/GenBank/DDBJ whole genome shotgun (WGS) entry which is preliminary data.</text>
</comment>
<dbReference type="Proteomes" id="UP000290288">
    <property type="component" value="Unassembled WGS sequence"/>
</dbReference>
<dbReference type="EMBL" id="SDEE01000697">
    <property type="protein sequence ID" value="RXW14469.1"/>
    <property type="molecule type" value="Genomic_DNA"/>
</dbReference>
<evidence type="ECO:0000313" key="4">
    <source>
        <dbReference type="EMBL" id="RXW14469.1"/>
    </source>
</evidence>
<dbReference type="OrthoDB" id="3261505at2759"/>
<evidence type="ECO:0000313" key="5">
    <source>
        <dbReference type="Proteomes" id="UP000290288"/>
    </source>
</evidence>
<organism evidence="4 5">
    <name type="scientific">Candolleomyces aberdarensis</name>
    <dbReference type="NCBI Taxonomy" id="2316362"/>
    <lineage>
        <taxon>Eukaryota</taxon>
        <taxon>Fungi</taxon>
        <taxon>Dikarya</taxon>
        <taxon>Basidiomycota</taxon>
        <taxon>Agaricomycotina</taxon>
        <taxon>Agaricomycetes</taxon>
        <taxon>Agaricomycetidae</taxon>
        <taxon>Agaricales</taxon>
        <taxon>Agaricineae</taxon>
        <taxon>Psathyrellaceae</taxon>
        <taxon>Candolleomyces</taxon>
    </lineage>
</organism>
<dbReference type="AlphaFoldDB" id="A0A4Q2D5M7"/>
<keyword evidence="2" id="KW-0472">Membrane</keyword>
<evidence type="ECO:0000256" key="3">
    <source>
        <dbReference type="SAM" id="SignalP"/>
    </source>
</evidence>
<keyword evidence="2" id="KW-1133">Transmembrane helix</keyword>
<keyword evidence="2" id="KW-0812">Transmembrane</keyword>
<evidence type="ECO:0000256" key="2">
    <source>
        <dbReference type="SAM" id="Phobius"/>
    </source>
</evidence>
<gene>
    <name evidence="4" type="ORF">EST38_g11383</name>
</gene>
<feature type="compositionally biased region" description="Basic and acidic residues" evidence="1">
    <location>
        <begin position="259"/>
        <end position="268"/>
    </location>
</feature>
<feature type="transmembrane region" description="Helical" evidence="2">
    <location>
        <begin position="191"/>
        <end position="212"/>
    </location>
</feature>
<dbReference type="STRING" id="2316362.A0A4Q2D5M7"/>
<feature type="signal peptide" evidence="3">
    <location>
        <begin position="1"/>
        <end position="29"/>
    </location>
</feature>